<evidence type="ECO:0000256" key="1">
    <source>
        <dbReference type="SAM" id="Phobius"/>
    </source>
</evidence>
<dbReference type="Proteomes" id="UP000821866">
    <property type="component" value="Chromosome 6"/>
</dbReference>
<gene>
    <name evidence="2" type="ORF">HPB51_015138</name>
</gene>
<evidence type="ECO:0000313" key="3">
    <source>
        <dbReference type="Proteomes" id="UP000821866"/>
    </source>
</evidence>
<sequence length="121" mass="13399">MRRDLRWASVLPGKVYLDMQLIAVLFLHFGTVVMLGLKVRGYAWSSAEVPTTPDVTGSSIVGKTLYLTPFIKAGKLEHAKSLSKVGRIGADKEVTSYAGYITVNPEFNSNLFFWFVPSMPV</sequence>
<dbReference type="InterPro" id="IPR029058">
    <property type="entry name" value="AB_hydrolase_fold"/>
</dbReference>
<reference evidence="2" key="2">
    <citation type="submission" date="2021-09" db="EMBL/GenBank/DDBJ databases">
        <authorList>
            <person name="Jia N."/>
            <person name="Wang J."/>
            <person name="Shi W."/>
            <person name="Du L."/>
            <person name="Sun Y."/>
            <person name="Zhan W."/>
            <person name="Jiang J."/>
            <person name="Wang Q."/>
            <person name="Zhang B."/>
            <person name="Ji P."/>
            <person name="Sakyi L.B."/>
            <person name="Cui X."/>
            <person name="Yuan T."/>
            <person name="Jiang B."/>
            <person name="Yang W."/>
            <person name="Lam T.T.-Y."/>
            <person name="Chang Q."/>
            <person name="Ding S."/>
            <person name="Wang X."/>
            <person name="Zhu J."/>
            <person name="Ruan X."/>
            <person name="Zhao L."/>
            <person name="Wei J."/>
            <person name="Que T."/>
            <person name="Du C."/>
            <person name="Cheng J."/>
            <person name="Dai P."/>
            <person name="Han X."/>
            <person name="Huang E."/>
            <person name="Gao Y."/>
            <person name="Liu J."/>
            <person name="Shao H."/>
            <person name="Ye R."/>
            <person name="Li L."/>
            <person name="Wei W."/>
            <person name="Wang X."/>
            <person name="Wang C."/>
            <person name="Huo Q."/>
            <person name="Li W."/>
            <person name="Guo W."/>
            <person name="Chen H."/>
            <person name="Chen S."/>
            <person name="Zhou L."/>
            <person name="Zhou L."/>
            <person name="Ni X."/>
            <person name="Tian J."/>
            <person name="Zhou Y."/>
            <person name="Sheng Y."/>
            <person name="Liu T."/>
            <person name="Pan Y."/>
            <person name="Xia L."/>
            <person name="Li J."/>
            <person name="Zhao F."/>
            <person name="Cao W."/>
        </authorList>
    </citation>
    <scope>NUCLEOTIDE SEQUENCE</scope>
    <source>
        <strain evidence="2">Rmic-2018</strain>
        <tissue evidence="2">Larvae</tissue>
    </source>
</reference>
<dbReference type="AlphaFoldDB" id="A0A9J6DP87"/>
<organism evidence="2 3">
    <name type="scientific">Rhipicephalus microplus</name>
    <name type="common">Cattle tick</name>
    <name type="synonym">Boophilus microplus</name>
    <dbReference type="NCBI Taxonomy" id="6941"/>
    <lineage>
        <taxon>Eukaryota</taxon>
        <taxon>Metazoa</taxon>
        <taxon>Ecdysozoa</taxon>
        <taxon>Arthropoda</taxon>
        <taxon>Chelicerata</taxon>
        <taxon>Arachnida</taxon>
        <taxon>Acari</taxon>
        <taxon>Parasitiformes</taxon>
        <taxon>Ixodida</taxon>
        <taxon>Ixodoidea</taxon>
        <taxon>Ixodidae</taxon>
        <taxon>Rhipicephalinae</taxon>
        <taxon>Rhipicephalus</taxon>
        <taxon>Boophilus</taxon>
    </lineage>
</organism>
<dbReference type="VEuPathDB" id="VectorBase:LOC119172774"/>
<accession>A0A9J6DP87</accession>
<dbReference type="Gene3D" id="3.40.50.1820">
    <property type="entry name" value="alpha/beta hydrolase"/>
    <property type="match status" value="1"/>
</dbReference>
<dbReference type="EMBL" id="JABSTU010000008">
    <property type="protein sequence ID" value="KAH8023642.1"/>
    <property type="molecule type" value="Genomic_DNA"/>
</dbReference>
<keyword evidence="1" id="KW-0812">Transmembrane</keyword>
<feature type="transmembrane region" description="Helical" evidence="1">
    <location>
        <begin position="20"/>
        <end position="37"/>
    </location>
</feature>
<name>A0A9J6DP87_RHIMP</name>
<keyword evidence="3" id="KW-1185">Reference proteome</keyword>
<reference evidence="2" key="1">
    <citation type="journal article" date="2020" name="Cell">
        <title>Large-Scale Comparative Analyses of Tick Genomes Elucidate Their Genetic Diversity and Vector Capacities.</title>
        <authorList>
            <consortium name="Tick Genome and Microbiome Consortium (TIGMIC)"/>
            <person name="Jia N."/>
            <person name="Wang J."/>
            <person name="Shi W."/>
            <person name="Du L."/>
            <person name="Sun Y."/>
            <person name="Zhan W."/>
            <person name="Jiang J.F."/>
            <person name="Wang Q."/>
            <person name="Zhang B."/>
            <person name="Ji P."/>
            <person name="Bell-Sakyi L."/>
            <person name="Cui X.M."/>
            <person name="Yuan T.T."/>
            <person name="Jiang B.G."/>
            <person name="Yang W.F."/>
            <person name="Lam T.T."/>
            <person name="Chang Q.C."/>
            <person name="Ding S.J."/>
            <person name="Wang X.J."/>
            <person name="Zhu J.G."/>
            <person name="Ruan X.D."/>
            <person name="Zhao L."/>
            <person name="Wei J.T."/>
            <person name="Ye R.Z."/>
            <person name="Que T.C."/>
            <person name="Du C.H."/>
            <person name="Zhou Y.H."/>
            <person name="Cheng J.X."/>
            <person name="Dai P.F."/>
            <person name="Guo W.B."/>
            <person name="Han X.H."/>
            <person name="Huang E.J."/>
            <person name="Li L.F."/>
            <person name="Wei W."/>
            <person name="Gao Y.C."/>
            <person name="Liu J.Z."/>
            <person name="Shao H.Z."/>
            <person name="Wang X."/>
            <person name="Wang C.C."/>
            <person name="Yang T.C."/>
            <person name="Huo Q.B."/>
            <person name="Li W."/>
            <person name="Chen H.Y."/>
            <person name="Chen S.E."/>
            <person name="Zhou L.G."/>
            <person name="Ni X.B."/>
            <person name="Tian J.H."/>
            <person name="Sheng Y."/>
            <person name="Liu T."/>
            <person name="Pan Y.S."/>
            <person name="Xia L.Y."/>
            <person name="Li J."/>
            <person name="Zhao F."/>
            <person name="Cao W.C."/>
        </authorList>
    </citation>
    <scope>NUCLEOTIDE SEQUENCE</scope>
    <source>
        <strain evidence="2">Rmic-2018</strain>
    </source>
</reference>
<comment type="caution">
    <text evidence="2">The sequence shown here is derived from an EMBL/GenBank/DDBJ whole genome shotgun (WGS) entry which is preliminary data.</text>
</comment>
<evidence type="ECO:0000313" key="2">
    <source>
        <dbReference type="EMBL" id="KAH8023642.1"/>
    </source>
</evidence>
<proteinExistence type="predicted"/>
<protein>
    <submittedName>
        <fullName evidence="2">Uncharacterized protein</fullName>
    </submittedName>
</protein>
<keyword evidence="1" id="KW-1133">Transmembrane helix</keyword>
<keyword evidence="1" id="KW-0472">Membrane</keyword>